<dbReference type="InterPro" id="IPR032710">
    <property type="entry name" value="NTF2-like_dom_sf"/>
</dbReference>
<dbReference type="Pfam" id="PF12680">
    <property type="entry name" value="SnoaL_2"/>
    <property type="match status" value="1"/>
</dbReference>
<keyword evidence="3" id="KW-1185">Reference proteome</keyword>
<evidence type="ECO:0000313" key="2">
    <source>
        <dbReference type="EMBL" id="TMR01580.1"/>
    </source>
</evidence>
<organism evidence="2 3">
    <name type="scientific">Actinomadura soli</name>
    <dbReference type="NCBI Taxonomy" id="2508997"/>
    <lineage>
        <taxon>Bacteria</taxon>
        <taxon>Bacillati</taxon>
        <taxon>Actinomycetota</taxon>
        <taxon>Actinomycetes</taxon>
        <taxon>Streptosporangiales</taxon>
        <taxon>Thermomonosporaceae</taxon>
        <taxon>Actinomadura</taxon>
    </lineage>
</organism>
<dbReference type="Gene3D" id="3.10.450.50">
    <property type="match status" value="1"/>
</dbReference>
<dbReference type="SUPFAM" id="SSF54427">
    <property type="entry name" value="NTF2-like"/>
    <property type="match status" value="1"/>
</dbReference>
<gene>
    <name evidence="2" type="ORF">ETD83_14495</name>
</gene>
<proteinExistence type="predicted"/>
<name>A0A5C4JD60_9ACTN</name>
<protein>
    <submittedName>
        <fullName evidence="2">DUF4440 domain-containing protein</fullName>
    </submittedName>
</protein>
<evidence type="ECO:0000259" key="1">
    <source>
        <dbReference type="Pfam" id="PF12680"/>
    </source>
</evidence>
<dbReference type="InterPro" id="IPR037401">
    <property type="entry name" value="SnoaL-like"/>
</dbReference>
<dbReference type="OrthoDB" id="7375616at2"/>
<dbReference type="AlphaFoldDB" id="A0A5C4JD60"/>
<dbReference type="EMBL" id="VCKW01000062">
    <property type="protein sequence ID" value="TMR01580.1"/>
    <property type="molecule type" value="Genomic_DNA"/>
</dbReference>
<sequence length="144" mass="15783">MCRGTAGPYRPAMGSHNSVTELNELFIEAMNAGDLDAALSVWDEHTVFQTGPGTPPARGMDQLRAALAEFLALKPHLTIEELHRVEADDIVLVALRWNLTGTGPDGQPVEMSAVDSNVFRRRPDGTWRIVIDNPFHSVHIGLES</sequence>
<dbReference type="Proteomes" id="UP000309174">
    <property type="component" value="Unassembled WGS sequence"/>
</dbReference>
<comment type="caution">
    <text evidence="2">The sequence shown here is derived from an EMBL/GenBank/DDBJ whole genome shotgun (WGS) entry which is preliminary data.</text>
</comment>
<evidence type="ECO:0000313" key="3">
    <source>
        <dbReference type="Proteomes" id="UP000309174"/>
    </source>
</evidence>
<reference evidence="2 3" key="1">
    <citation type="submission" date="2019-05" db="EMBL/GenBank/DDBJ databases">
        <title>Draft genome sequence of Actinomadura sp. 14C53.</title>
        <authorList>
            <person name="Saricaoglu S."/>
            <person name="Isik K."/>
        </authorList>
    </citation>
    <scope>NUCLEOTIDE SEQUENCE [LARGE SCALE GENOMIC DNA]</scope>
    <source>
        <strain evidence="2 3">14C53</strain>
    </source>
</reference>
<accession>A0A5C4JD60</accession>
<feature type="domain" description="SnoaL-like" evidence="1">
    <location>
        <begin position="26"/>
        <end position="125"/>
    </location>
</feature>